<evidence type="ECO:0000259" key="1">
    <source>
        <dbReference type="Pfam" id="PF00149"/>
    </source>
</evidence>
<name>A0A547Q7V4_9RHOB</name>
<reference evidence="2 3" key="1">
    <citation type="submission" date="2019-06" db="EMBL/GenBank/DDBJ databases">
        <title>Paenimaribius caenipelagi gen. nov., sp. nov., isolated from a tidal flat.</title>
        <authorList>
            <person name="Yoon J.-H."/>
        </authorList>
    </citation>
    <scope>NUCLEOTIDE SEQUENCE [LARGE SCALE GENOMIC DNA]</scope>
    <source>
        <strain evidence="2 3">JBTF-M29</strain>
    </source>
</reference>
<dbReference type="NCBIfam" id="TIGR04123">
    <property type="entry name" value="P_estr_lig_assc"/>
    <property type="match status" value="1"/>
</dbReference>
<organism evidence="2 3">
    <name type="scientific">Palleronia caenipelagi</name>
    <dbReference type="NCBI Taxonomy" id="2489174"/>
    <lineage>
        <taxon>Bacteria</taxon>
        <taxon>Pseudomonadati</taxon>
        <taxon>Pseudomonadota</taxon>
        <taxon>Alphaproteobacteria</taxon>
        <taxon>Rhodobacterales</taxon>
        <taxon>Roseobacteraceae</taxon>
        <taxon>Palleronia</taxon>
    </lineage>
</organism>
<dbReference type="Proteomes" id="UP000318590">
    <property type="component" value="Unassembled WGS sequence"/>
</dbReference>
<dbReference type="EC" id="3.1.-.-" evidence="2"/>
<keyword evidence="2" id="KW-0436">Ligase</keyword>
<dbReference type="PIRSF" id="PIRSF000887">
    <property type="entry name" value="Pesterase_MJ0037"/>
    <property type="match status" value="1"/>
</dbReference>
<evidence type="ECO:0000313" key="3">
    <source>
        <dbReference type="Proteomes" id="UP000318590"/>
    </source>
</evidence>
<proteinExistence type="predicted"/>
<gene>
    <name evidence="2" type="primary">pdeM</name>
    <name evidence="2" type="ORF">FEV53_05320</name>
</gene>
<keyword evidence="3" id="KW-1185">Reference proteome</keyword>
<sequence>MQSRIERSVNTCVFTLRDETLHVLPSGGLWWPDQQSLIVADLHLGKSKRIARRGGGLLPPYEGLDTLFRLDADITATGAARVVCLGDSFDDDAAQRALGSAEQELLSRLQKQCDWVWVTGNHDPGVGGLSGTVLSDMRLGSLTLRHIAEAGTDGELSGHYHPKARLTLRGKTISRPCCLVDQSRAILPAYGTYTGGLDWRDKAFNGLFEAQAMAILTGQRPCRVPYRGGEISASSHV</sequence>
<dbReference type="InterPro" id="IPR029052">
    <property type="entry name" value="Metallo-depent_PP-like"/>
</dbReference>
<keyword evidence="2" id="KW-0378">Hydrolase</keyword>
<keyword evidence="2" id="KW-0255">Endonuclease</keyword>
<dbReference type="GO" id="GO:0004519">
    <property type="term" value="F:endonuclease activity"/>
    <property type="evidence" value="ECO:0007669"/>
    <property type="project" value="UniProtKB-KW"/>
</dbReference>
<dbReference type="GO" id="GO:0016874">
    <property type="term" value="F:ligase activity"/>
    <property type="evidence" value="ECO:0007669"/>
    <property type="project" value="UniProtKB-KW"/>
</dbReference>
<dbReference type="Gene3D" id="3.60.21.10">
    <property type="match status" value="1"/>
</dbReference>
<dbReference type="InterPro" id="IPR004843">
    <property type="entry name" value="Calcineurin-like_PHP"/>
</dbReference>
<accession>A0A547Q7V4</accession>
<dbReference type="PANTHER" id="PTHR39323">
    <property type="entry name" value="BLR1149 PROTEIN"/>
    <property type="match status" value="1"/>
</dbReference>
<feature type="domain" description="Calcineurin-like phosphoesterase" evidence="1">
    <location>
        <begin position="37"/>
        <end position="129"/>
    </location>
</feature>
<comment type="caution">
    <text evidence="2">The sequence shown here is derived from an EMBL/GenBank/DDBJ whole genome shotgun (WGS) entry which is preliminary data.</text>
</comment>
<dbReference type="Pfam" id="PF00149">
    <property type="entry name" value="Metallophos"/>
    <property type="match status" value="1"/>
</dbReference>
<dbReference type="OrthoDB" id="9795838at2"/>
<dbReference type="SUPFAM" id="SSF56300">
    <property type="entry name" value="Metallo-dependent phosphatases"/>
    <property type="match status" value="1"/>
</dbReference>
<dbReference type="AlphaFoldDB" id="A0A547Q7V4"/>
<dbReference type="InterPro" id="IPR024173">
    <property type="entry name" value="Pesterase_MJ0037-like"/>
</dbReference>
<dbReference type="GO" id="GO:0016787">
    <property type="term" value="F:hydrolase activity"/>
    <property type="evidence" value="ECO:0007669"/>
    <property type="project" value="UniProtKB-KW"/>
</dbReference>
<dbReference type="InterPro" id="IPR026336">
    <property type="entry name" value="PdeM-like"/>
</dbReference>
<protein>
    <submittedName>
        <fullName evidence="2">Ligase-associated DNA damage response endonuclease PdeM</fullName>
        <ecNumber evidence="2">3.1.-.-</ecNumber>
    </submittedName>
</protein>
<dbReference type="EMBL" id="VFSV01000006">
    <property type="protein sequence ID" value="TRD22477.1"/>
    <property type="molecule type" value="Genomic_DNA"/>
</dbReference>
<dbReference type="RefSeq" id="WP_142833778.1">
    <property type="nucleotide sequence ID" value="NZ_VFSV01000006.1"/>
</dbReference>
<dbReference type="PANTHER" id="PTHR39323:SF1">
    <property type="entry name" value="BLR1149 PROTEIN"/>
    <property type="match status" value="1"/>
</dbReference>
<keyword evidence="2" id="KW-0540">Nuclease</keyword>
<evidence type="ECO:0000313" key="2">
    <source>
        <dbReference type="EMBL" id="TRD22477.1"/>
    </source>
</evidence>